<evidence type="ECO:0000313" key="5">
    <source>
        <dbReference type="Proteomes" id="UP000003675"/>
    </source>
</evidence>
<dbReference type="STRING" id="525309.HMPREF0494_0359"/>
<reference evidence="3 5" key="1">
    <citation type="submission" date="2009-09" db="EMBL/GenBank/DDBJ databases">
        <authorList>
            <person name="Qin X."/>
            <person name="Bachman B."/>
            <person name="Battles P."/>
            <person name="Bell A."/>
            <person name="Bess C."/>
            <person name="Bickham C."/>
            <person name="Chaboub L."/>
            <person name="Chen D."/>
            <person name="Coyle M."/>
            <person name="Deiros D.R."/>
            <person name="Dinh H."/>
            <person name="Forbes L."/>
            <person name="Fowler G."/>
            <person name="Francisco L."/>
            <person name="Fu Q."/>
            <person name="Gubbala S."/>
            <person name="Hale W."/>
            <person name="Han Y."/>
            <person name="Hemphill L."/>
            <person name="Highlander S.K."/>
            <person name="Hirani K."/>
            <person name="Hogues M."/>
            <person name="Jackson L."/>
            <person name="Jakkamsetti A."/>
            <person name="Javaid M."/>
            <person name="Jiang H."/>
            <person name="Korchina V."/>
            <person name="Kovar C."/>
            <person name="Lara F."/>
            <person name="Lee S."/>
            <person name="Mata R."/>
            <person name="Mathew T."/>
            <person name="Moen C."/>
            <person name="Morales K."/>
            <person name="Munidasa M."/>
            <person name="Nazareth L."/>
            <person name="Ngo R."/>
            <person name="Nguyen L."/>
            <person name="Okwuonu G."/>
            <person name="Ongeri F."/>
            <person name="Patil S."/>
            <person name="Petrosino J."/>
            <person name="Pham C."/>
            <person name="Pham P."/>
            <person name="Pu L.-L."/>
            <person name="Puazo M."/>
            <person name="Raj R."/>
            <person name="Reid J."/>
            <person name="Rouhana J."/>
            <person name="Saada N."/>
            <person name="Shang Y."/>
            <person name="Simmons D."/>
            <person name="Thornton R."/>
            <person name="Warren J."/>
            <person name="Weissenberger G."/>
            <person name="Zhang J."/>
            <person name="Zhang L."/>
            <person name="Zhou C."/>
            <person name="Zhu D."/>
            <person name="Muzny D."/>
            <person name="Worley K."/>
            <person name="Gibbs R."/>
        </authorList>
    </citation>
    <scope>NUCLEOTIDE SEQUENCE [LARGE SCALE GENOMIC DNA]</scope>
    <source>
        <strain evidence="3 5">DSM 16041</strain>
    </source>
</reference>
<feature type="domain" description="Lreu-0056-like" evidence="2">
    <location>
        <begin position="30"/>
        <end position="141"/>
    </location>
</feature>
<keyword evidence="6" id="KW-1185">Reference proteome</keyword>
<evidence type="ECO:0000313" key="3">
    <source>
        <dbReference type="EMBL" id="EEW54471.1"/>
    </source>
</evidence>
<dbReference type="InterPro" id="IPR054365">
    <property type="entry name" value="Lreu_0056-like"/>
</dbReference>
<dbReference type="eggNOG" id="ENOG503165B">
    <property type="taxonomic scope" value="Bacteria"/>
</dbReference>
<organism evidence="3 5">
    <name type="scientific">Limosilactobacillus antri DSM 16041</name>
    <dbReference type="NCBI Taxonomy" id="525309"/>
    <lineage>
        <taxon>Bacteria</taxon>
        <taxon>Bacillati</taxon>
        <taxon>Bacillota</taxon>
        <taxon>Bacilli</taxon>
        <taxon>Lactobacillales</taxon>
        <taxon>Lactobacillaceae</taxon>
        <taxon>Limosilactobacillus</taxon>
    </lineage>
</organism>
<gene>
    <name evidence="4" type="ORF">FC31_GL001919</name>
    <name evidence="3" type="ORF">HMPREF0494_0359</name>
</gene>
<accession>C8P4W5</accession>
<dbReference type="EMBL" id="ACLL01000011">
    <property type="protein sequence ID" value="EEW54471.1"/>
    <property type="molecule type" value="Genomic_DNA"/>
</dbReference>
<dbReference type="EMBL" id="AZDK01000007">
    <property type="protein sequence ID" value="KRK60132.1"/>
    <property type="molecule type" value="Genomic_DNA"/>
</dbReference>
<evidence type="ECO:0000313" key="4">
    <source>
        <dbReference type="EMBL" id="KRK60132.1"/>
    </source>
</evidence>
<dbReference type="Pfam" id="PF22125">
    <property type="entry name" value="Lreu_0056_like"/>
    <property type="match status" value="1"/>
</dbReference>
<evidence type="ECO:0000259" key="2">
    <source>
        <dbReference type="Pfam" id="PF22125"/>
    </source>
</evidence>
<dbReference type="Gene3D" id="3.30.1460.60">
    <property type="match status" value="1"/>
</dbReference>
<reference evidence="4 6" key="2">
    <citation type="journal article" date="2015" name="Genome Announc.">
        <title>Expanding the biotechnology potential of lactobacilli through comparative genomics of 213 strains and associated genera.</title>
        <authorList>
            <person name="Sun Z."/>
            <person name="Harris H.M."/>
            <person name="McCann A."/>
            <person name="Guo C."/>
            <person name="Argimon S."/>
            <person name="Zhang W."/>
            <person name="Yang X."/>
            <person name="Jeffery I.B."/>
            <person name="Cooney J.C."/>
            <person name="Kagawa T.F."/>
            <person name="Liu W."/>
            <person name="Song Y."/>
            <person name="Salvetti E."/>
            <person name="Wrobel A."/>
            <person name="Rasinkangas P."/>
            <person name="Parkhill J."/>
            <person name="Rea M.C."/>
            <person name="O'Sullivan O."/>
            <person name="Ritari J."/>
            <person name="Douillard F.P."/>
            <person name="Paul Ross R."/>
            <person name="Yang R."/>
            <person name="Briner A.E."/>
            <person name="Felis G.E."/>
            <person name="de Vos W.M."/>
            <person name="Barrangou R."/>
            <person name="Klaenhammer T.R."/>
            <person name="Caufield P.W."/>
            <person name="Cui Y."/>
            <person name="Zhang H."/>
            <person name="O'Toole P.W."/>
        </authorList>
    </citation>
    <scope>NUCLEOTIDE SEQUENCE [LARGE SCALE GENOMIC DNA]</scope>
    <source>
        <strain evidence="4 6">DSM 16041</strain>
    </source>
</reference>
<dbReference type="Proteomes" id="UP000003675">
    <property type="component" value="Unassembled WGS sequence"/>
</dbReference>
<dbReference type="HOGENOM" id="CLU_1793981_0_0_9"/>
<dbReference type="RefSeq" id="WP_007123666.1">
    <property type="nucleotide sequence ID" value="NZ_AZDK01000007.1"/>
</dbReference>
<sequence length="144" mass="16007">MRKIKLVILSIMLLLALNLPPVGADSRPLTDQQLGILVGLAVDSHWVRQESASQSLVYGIVTPADQVPAGVSRDDSYLVARDGDAPTVVYYRLGGQQVYVSYPAAGKHHLRTVKFTVRQLRHRFFRTAAQRRQVNALVSKLQTE</sequence>
<feature type="chain" id="PRO_5009951587" description="Lreu-0056-like domain-containing protein" evidence="1">
    <location>
        <begin position="25"/>
        <end position="144"/>
    </location>
</feature>
<keyword evidence="1" id="KW-0732">Signal</keyword>
<comment type="caution">
    <text evidence="3">The sequence shown here is derived from an EMBL/GenBank/DDBJ whole genome shotgun (WGS) entry which is preliminary data.</text>
</comment>
<dbReference type="AlphaFoldDB" id="C8P4W5"/>
<dbReference type="PATRIC" id="fig|525309.8.peg.1991"/>
<dbReference type="OrthoDB" id="2328148at2"/>
<protein>
    <recommendedName>
        <fullName evidence="2">Lreu-0056-like domain-containing protein</fullName>
    </recommendedName>
</protein>
<evidence type="ECO:0000313" key="6">
    <source>
        <dbReference type="Proteomes" id="UP000051883"/>
    </source>
</evidence>
<feature type="signal peptide" evidence="1">
    <location>
        <begin position="1"/>
        <end position="24"/>
    </location>
</feature>
<dbReference type="Proteomes" id="UP000051883">
    <property type="component" value="Unassembled WGS sequence"/>
</dbReference>
<proteinExistence type="predicted"/>
<evidence type="ECO:0000256" key="1">
    <source>
        <dbReference type="SAM" id="SignalP"/>
    </source>
</evidence>
<name>C8P4W5_9LACO</name>